<dbReference type="InterPro" id="IPR003777">
    <property type="entry name" value="XdhC_CoxI"/>
</dbReference>
<name>A0A3B8WNS2_MARNT</name>
<evidence type="ECO:0000259" key="2">
    <source>
        <dbReference type="Pfam" id="PF13478"/>
    </source>
</evidence>
<dbReference type="InterPro" id="IPR027051">
    <property type="entry name" value="XdhC_Rossmann_dom"/>
</dbReference>
<dbReference type="EMBL" id="DLYI01000278">
    <property type="protein sequence ID" value="HAC30120.1"/>
    <property type="molecule type" value="Genomic_DNA"/>
</dbReference>
<feature type="domain" description="XdhC- CoxI" evidence="1">
    <location>
        <begin position="16"/>
        <end position="79"/>
    </location>
</feature>
<gene>
    <name evidence="3" type="ORF">DCF82_20290</name>
</gene>
<dbReference type="AlphaFoldDB" id="A0A3B8WNS2"/>
<comment type="caution">
    <text evidence="3">The sequence shown here is derived from an EMBL/GenBank/DDBJ whole genome shotgun (WGS) entry which is preliminary data.</text>
</comment>
<dbReference type="InterPro" id="IPR052698">
    <property type="entry name" value="MoCofactor_Util/Proc"/>
</dbReference>
<evidence type="ECO:0000313" key="4">
    <source>
        <dbReference type="Proteomes" id="UP000261325"/>
    </source>
</evidence>
<dbReference type="Proteomes" id="UP000261325">
    <property type="component" value="Unassembled WGS sequence"/>
</dbReference>
<evidence type="ECO:0000259" key="1">
    <source>
        <dbReference type="Pfam" id="PF02625"/>
    </source>
</evidence>
<protein>
    <submittedName>
        <fullName evidence="3">Xanthine dehydrogenase</fullName>
    </submittedName>
</protein>
<dbReference type="PANTHER" id="PTHR30388:SF6">
    <property type="entry name" value="XANTHINE DEHYDROGENASE SUBUNIT A-RELATED"/>
    <property type="match status" value="1"/>
</dbReference>
<sequence>MSGLVSLLEAIENQERAGEEFVLATVVKVEGSAYRRPGARMLISSMGQSEGTVSGGCLEQDVIRKAFWLTSDGPTVRSYSTDEEGEASDSSYHFALGCDGKVHLLFERVTPDIQSDLVDILKRVRADMQQAVVATVIGAPDDSGVTIGERLILAHSGELKGGLRDDVIRPSVLADMKSVIANGRSRVQKYRGPNRSIEVFIELVSPPQKLVVFGAGHDAQPLVKFAKMLGWHVTVIDGRATFAVPSRFPLADEVRVIESHDSLLSTEELLDNAAVVIMTHSLEQDKNWLSLALRSRASYVGQLGPRYRTERLLSGMDESNGSEVTREKLHYPVGLDLGGDTPESVAMAIVSEISAVLRGRSGGMLMHRSGAIH</sequence>
<evidence type="ECO:0000313" key="3">
    <source>
        <dbReference type="EMBL" id="HAC30120.1"/>
    </source>
</evidence>
<dbReference type="Gene3D" id="3.40.50.720">
    <property type="entry name" value="NAD(P)-binding Rossmann-like Domain"/>
    <property type="match status" value="1"/>
</dbReference>
<dbReference type="PANTHER" id="PTHR30388">
    <property type="entry name" value="ALDEHYDE OXIDOREDUCTASE MOLYBDENUM COFACTOR ASSEMBLY PROTEIN"/>
    <property type="match status" value="1"/>
</dbReference>
<reference evidence="3 4" key="1">
    <citation type="journal article" date="2018" name="Nat. Biotechnol.">
        <title>A standardized bacterial taxonomy based on genome phylogeny substantially revises the tree of life.</title>
        <authorList>
            <person name="Parks D.H."/>
            <person name="Chuvochina M."/>
            <person name="Waite D.W."/>
            <person name="Rinke C."/>
            <person name="Skarshewski A."/>
            <person name="Chaumeil P.A."/>
            <person name="Hugenholtz P."/>
        </authorList>
    </citation>
    <scope>NUCLEOTIDE SEQUENCE [LARGE SCALE GENOMIC DNA]</scope>
    <source>
        <strain evidence="3">UBA9049</strain>
    </source>
</reference>
<proteinExistence type="predicted"/>
<feature type="domain" description="XdhC Rossmann" evidence="2">
    <location>
        <begin position="210"/>
        <end position="353"/>
    </location>
</feature>
<organism evidence="3 4">
    <name type="scientific">Marinobacter nauticus</name>
    <name type="common">Marinobacter hydrocarbonoclasticus</name>
    <name type="synonym">Marinobacter aquaeolei</name>
    <dbReference type="NCBI Taxonomy" id="2743"/>
    <lineage>
        <taxon>Bacteria</taxon>
        <taxon>Pseudomonadati</taxon>
        <taxon>Pseudomonadota</taxon>
        <taxon>Gammaproteobacteria</taxon>
        <taxon>Pseudomonadales</taxon>
        <taxon>Marinobacteraceae</taxon>
        <taxon>Marinobacter</taxon>
    </lineage>
</organism>
<accession>A0A3B8WNS2</accession>
<dbReference type="Pfam" id="PF13478">
    <property type="entry name" value="XdhC_C"/>
    <property type="match status" value="1"/>
</dbReference>
<dbReference type="Pfam" id="PF02625">
    <property type="entry name" value="XdhC_CoxI"/>
    <property type="match status" value="1"/>
</dbReference>